<reference evidence="4 5" key="1">
    <citation type="submission" date="2020-07" db="EMBL/GenBank/DDBJ databases">
        <title>Halosimplex pelagicum sp. nov. and Halosimplex rubrum sp. nov., isolated from salted brown alga Laminaria, and emended description of the genus Halosimplex.</title>
        <authorList>
            <person name="Cui H."/>
        </authorList>
    </citation>
    <scope>NUCLEOTIDE SEQUENCE [LARGE SCALE GENOMIC DNA]</scope>
    <source>
        <strain evidence="4 5">R27</strain>
    </source>
</reference>
<dbReference type="InterPro" id="IPR013783">
    <property type="entry name" value="Ig-like_fold"/>
</dbReference>
<keyword evidence="2" id="KW-0472">Membrane</keyword>
<evidence type="ECO:0000259" key="3">
    <source>
        <dbReference type="Pfam" id="PF01882"/>
    </source>
</evidence>
<dbReference type="Pfam" id="PF01882">
    <property type="entry name" value="DUF58"/>
    <property type="match status" value="1"/>
</dbReference>
<evidence type="ECO:0000256" key="2">
    <source>
        <dbReference type="SAM" id="Phobius"/>
    </source>
</evidence>
<keyword evidence="5" id="KW-1185">Reference proteome</keyword>
<keyword evidence="2" id="KW-1133">Transmembrane helix</keyword>
<dbReference type="KEGG" id="hrr:HZS55_16990"/>
<sequence length="482" mass="49510">MTDGGDGTSNDSGDGLSGGERTGRWLTAVAVALVVGSAGVYFGRPALLLAAVVGLAYTAYPLVTAGPTATLALTRAVDDASPAYGDAVTVTATLTNTGSRTLPDVRFVDGVPPRLAVRGGTPRRAVALGPGESATVRYVVEAELGTHRFEPATVTCYDRSGGVRVETELGVGTGSGRADEANETGEADGDGETDDTEAVSTLECSVPVEGVPPPRRTARATGRTVVDASGSGVEFDRTREYRPGDPADRIDWRRYARTGDLTTVEYRPDRRRSVVVCLDARPRSVRRAGDGDADAVTAGGAAAAALATTLLDRGARVGVARLGPRFELVGPGGGRHHRERITTLLTDSTDGPSAASDGGNAAADPAAATDGAGGPAVPSGSADEFRGQVDEVLERTGGAVEFVLVTPLLDEFGVDVARRAAERGRGVATLSPDVTGDGSLGAEVVGVERRNRIEALRSTGVPVGDWRPGDPVRWSRAGGGDR</sequence>
<feature type="compositionally biased region" description="Low complexity" evidence="1">
    <location>
        <begin position="350"/>
        <end position="382"/>
    </location>
</feature>
<dbReference type="PANTHER" id="PTHR33608:SF6">
    <property type="entry name" value="BLL2464 PROTEIN"/>
    <property type="match status" value="1"/>
</dbReference>
<feature type="region of interest" description="Disordered" evidence="1">
    <location>
        <begin position="169"/>
        <end position="231"/>
    </location>
</feature>
<feature type="transmembrane region" description="Helical" evidence="2">
    <location>
        <begin position="25"/>
        <end position="42"/>
    </location>
</feature>
<feature type="compositionally biased region" description="Acidic residues" evidence="1">
    <location>
        <begin position="181"/>
        <end position="197"/>
    </location>
</feature>
<evidence type="ECO:0000313" key="5">
    <source>
        <dbReference type="Proteomes" id="UP000509667"/>
    </source>
</evidence>
<protein>
    <submittedName>
        <fullName evidence="4">DUF58 domain-containing protein</fullName>
    </submittedName>
</protein>
<dbReference type="Gene3D" id="2.60.40.10">
    <property type="entry name" value="Immunoglobulins"/>
    <property type="match status" value="1"/>
</dbReference>
<feature type="region of interest" description="Disordered" evidence="1">
    <location>
        <begin position="345"/>
        <end position="383"/>
    </location>
</feature>
<dbReference type="Proteomes" id="UP000509667">
    <property type="component" value="Chromosome"/>
</dbReference>
<keyword evidence="2" id="KW-0812">Transmembrane</keyword>
<feature type="transmembrane region" description="Helical" evidence="2">
    <location>
        <begin position="47"/>
        <end position="63"/>
    </location>
</feature>
<dbReference type="InterPro" id="IPR002881">
    <property type="entry name" value="DUF58"/>
</dbReference>
<dbReference type="RefSeq" id="WP_179908760.1">
    <property type="nucleotide sequence ID" value="NZ_CP058910.1"/>
</dbReference>
<organism evidence="4 5">
    <name type="scientific">Halosimplex rubrum</name>
    <dbReference type="NCBI Taxonomy" id="869889"/>
    <lineage>
        <taxon>Archaea</taxon>
        <taxon>Methanobacteriati</taxon>
        <taxon>Methanobacteriota</taxon>
        <taxon>Stenosarchaea group</taxon>
        <taxon>Halobacteria</taxon>
        <taxon>Halobacteriales</taxon>
        <taxon>Haloarculaceae</taxon>
        <taxon>Halosimplex</taxon>
    </lineage>
</organism>
<name>A0A7D5P6X0_9EURY</name>
<gene>
    <name evidence="4" type="ORF">HZS55_16990</name>
</gene>
<dbReference type="PANTHER" id="PTHR33608">
    <property type="entry name" value="BLL2464 PROTEIN"/>
    <property type="match status" value="1"/>
</dbReference>
<feature type="domain" description="DUF58" evidence="3">
    <location>
        <begin position="238"/>
        <end position="362"/>
    </location>
</feature>
<dbReference type="GeneID" id="56079595"/>
<dbReference type="OrthoDB" id="31512at2157"/>
<dbReference type="EMBL" id="CP058910">
    <property type="protein sequence ID" value="QLH78882.1"/>
    <property type="molecule type" value="Genomic_DNA"/>
</dbReference>
<proteinExistence type="predicted"/>
<dbReference type="AlphaFoldDB" id="A0A7D5P6X0"/>
<evidence type="ECO:0000256" key="1">
    <source>
        <dbReference type="SAM" id="MobiDB-lite"/>
    </source>
</evidence>
<accession>A0A7D5P6X0</accession>
<feature type="region of interest" description="Disordered" evidence="1">
    <location>
        <begin position="459"/>
        <end position="482"/>
    </location>
</feature>
<evidence type="ECO:0000313" key="4">
    <source>
        <dbReference type="EMBL" id="QLH78882.1"/>
    </source>
</evidence>